<organism evidence="3">
    <name type="scientific">marine sediment metagenome</name>
    <dbReference type="NCBI Taxonomy" id="412755"/>
    <lineage>
        <taxon>unclassified sequences</taxon>
        <taxon>metagenomes</taxon>
        <taxon>ecological metagenomes</taxon>
    </lineage>
</organism>
<evidence type="ECO:0000256" key="1">
    <source>
        <dbReference type="ARBA" id="ARBA00022679"/>
    </source>
</evidence>
<reference evidence="3" key="1">
    <citation type="journal article" date="2014" name="Front. Microbiol.">
        <title>High frequency of phylogenetically diverse reductive dehalogenase-homologous genes in deep subseafloor sedimentary metagenomes.</title>
        <authorList>
            <person name="Kawai M."/>
            <person name="Futagami T."/>
            <person name="Toyoda A."/>
            <person name="Takaki Y."/>
            <person name="Nishi S."/>
            <person name="Hori S."/>
            <person name="Arai W."/>
            <person name="Tsubouchi T."/>
            <person name="Morono Y."/>
            <person name="Uchiyama I."/>
            <person name="Ito T."/>
            <person name="Fujiyama A."/>
            <person name="Inagaki F."/>
            <person name="Takami H."/>
        </authorList>
    </citation>
    <scope>NUCLEOTIDE SEQUENCE</scope>
    <source>
        <strain evidence="3">Expedition CK06-06</strain>
    </source>
</reference>
<dbReference type="SUPFAM" id="SSF110921">
    <property type="entry name" value="2-isopropylmalate synthase LeuA, allosteric (dimerisation) domain"/>
    <property type="match status" value="1"/>
</dbReference>
<dbReference type="GO" id="GO:0009098">
    <property type="term" value="P:L-leucine biosynthetic process"/>
    <property type="evidence" value="ECO:0007669"/>
    <property type="project" value="InterPro"/>
</dbReference>
<comment type="caution">
    <text evidence="3">The sequence shown here is derived from an EMBL/GenBank/DDBJ whole genome shotgun (WGS) entry which is preliminary data.</text>
</comment>
<dbReference type="Pfam" id="PF08502">
    <property type="entry name" value="LeuA_dimer"/>
    <property type="match status" value="1"/>
</dbReference>
<dbReference type="GO" id="GO:0003852">
    <property type="term" value="F:2-isopropylmalate synthase activity"/>
    <property type="evidence" value="ECO:0007669"/>
    <property type="project" value="InterPro"/>
</dbReference>
<keyword evidence="1" id="KW-0808">Transferase</keyword>
<dbReference type="Gene3D" id="3.30.160.270">
    <property type="match status" value="1"/>
</dbReference>
<feature type="non-terminal residue" evidence="3">
    <location>
        <position position="1"/>
    </location>
</feature>
<evidence type="ECO:0000259" key="2">
    <source>
        <dbReference type="Pfam" id="PF08502"/>
    </source>
</evidence>
<dbReference type="InterPro" id="IPR013709">
    <property type="entry name" value="2-isopropylmalate_synth_dimer"/>
</dbReference>
<accession>X1I7J6</accession>
<sequence length="64" mass="6607">RSLSYGADAQGRATLTVSHGGRELIGRGVSTDIVEASAFAALEVVNRIERIKAGQALPLVAKSA</sequence>
<dbReference type="AlphaFoldDB" id="X1I7J6"/>
<dbReference type="InterPro" id="IPR036230">
    <property type="entry name" value="LeuA_allosteric_dom_sf"/>
</dbReference>
<dbReference type="EMBL" id="BARU01015602">
    <property type="protein sequence ID" value="GAH53528.1"/>
    <property type="molecule type" value="Genomic_DNA"/>
</dbReference>
<proteinExistence type="predicted"/>
<name>X1I7J6_9ZZZZ</name>
<gene>
    <name evidence="3" type="ORF">S03H2_26698</name>
</gene>
<feature type="domain" description="2-isopropylmalate synthase LeuA allosteric (dimerisation)" evidence="2">
    <location>
        <begin position="2"/>
        <end position="48"/>
    </location>
</feature>
<protein>
    <recommendedName>
        <fullName evidence="2">2-isopropylmalate synthase LeuA allosteric (dimerisation) domain-containing protein</fullName>
    </recommendedName>
</protein>
<evidence type="ECO:0000313" key="3">
    <source>
        <dbReference type="EMBL" id="GAH53528.1"/>
    </source>
</evidence>